<dbReference type="GO" id="GO:0006406">
    <property type="term" value="P:mRNA export from nucleus"/>
    <property type="evidence" value="ECO:0007669"/>
    <property type="project" value="TreeGrafter"/>
</dbReference>
<feature type="compositionally biased region" description="Polar residues" evidence="1">
    <location>
        <begin position="832"/>
        <end position="848"/>
    </location>
</feature>
<feature type="compositionally biased region" description="Pro residues" evidence="1">
    <location>
        <begin position="716"/>
        <end position="730"/>
    </location>
</feature>
<feature type="region of interest" description="Disordered" evidence="1">
    <location>
        <begin position="826"/>
        <end position="848"/>
    </location>
</feature>
<dbReference type="PANTHER" id="PTHR12436">
    <property type="entry name" value="80 KDA MCM3-ASSOCIATED PROTEIN"/>
    <property type="match status" value="1"/>
</dbReference>
<feature type="region of interest" description="Disordered" evidence="1">
    <location>
        <begin position="916"/>
        <end position="939"/>
    </location>
</feature>
<evidence type="ECO:0000313" key="3">
    <source>
        <dbReference type="EMBL" id="KAK7696496.1"/>
    </source>
</evidence>
<dbReference type="PANTHER" id="PTHR12436:SF3">
    <property type="entry name" value="GERMINAL-CENTER ASSOCIATED NUCLEAR PROTEIN"/>
    <property type="match status" value="1"/>
</dbReference>
<feature type="region of interest" description="Disordered" evidence="1">
    <location>
        <begin position="1332"/>
        <end position="1386"/>
    </location>
</feature>
<protein>
    <recommendedName>
        <fullName evidence="2">SAC3/GANP/THP3 conserved domain-containing protein</fullName>
    </recommendedName>
</protein>
<feature type="compositionally biased region" description="Polar residues" evidence="1">
    <location>
        <begin position="917"/>
        <end position="928"/>
    </location>
</feature>
<name>A0AAW0H0T7_9APHY</name>
<sequence length="1409" mass="155428">MDQPNTRGRGFSINGAARRGGHRNMKWVAGQDNSIPPPQRGRGKPRGRGRGSFAPRGSHTAASTTVHDTAANDGFASGTDDEGYDEAENMIAEEPMIEEPELETPEEREKFYQELVKAREIERKKAIADGKMDDPLVPKRLADAINVVGTCTDMCPRFERYRRERENNLDKWEVIPGTKRVDHRRAVKIYERAAGDKSIPSDLRPPHILKKTLNYLFHELIQNGISETQAFIRDRSRAVRNDFTIQHETGPLAIECHDRCARYHIFVIHHEREKPGFSAHLEEQQLMNALQSLKEFYEDQRGRYQSPTELEMRVYHRLIHMRDQVERHDDVPHEIMMHPVFQLTSKFRAHVQKISAPIHKTSQLRVGDEGMQIFGELVGHLRSENSMVMIYLVACILERLFGGDTIDDIEALRGNMSIQDIINGRSTPLVEFPQEEPTPPLNGDVPLPSTNTAPVTRSATEWLNNSFGPKPTQSAFFGSKDAPPPTTNLFGPPSAPPPSQPAPVQSAFANLGSTTNAFGQVTSVFNGPTFGTNTSAFGPSSTPSSAFGGAPTSVFGGQAVAEPSSTLASSSPFGQPATNGASHGGIFNQPLTTNTFSASPNIPPQTTTKTLDPRAAPFAPTTAFGPPPSSAPTPPATVVVPPTYVTPFTTQVPQPQAPSPSLPFSFTPTPTPPAPAPTFTTSFPAQPTPPEPQVISTTPEKRMIERKQTLWDIPSLPSPARTPAPAPPQLTIPEFPQTTSNPMSPREPPPTKTHHMDLPPTPTARWFDPTSGGGSSTPESISPQKRKSVVHLPHLQMPQSPATPDMLSPLQTFTSGPFKPAFAPGTPVEPVASSSKLPPTPTQKTNGFASVKGKEKEVFSDLIEPPHLTELGISFARRSMLVKNSFKRWFDRTKYEEAYKRSTEYKERIQRERLFASMTSSPSHSRGSTPPKRRRMSVDGVTETIQAKRKKRRISAEYVTPLDDDALAQQFKETQAEHQKRWERGSFLRSIQSHVKSVTSKDYPDNTMDIWLSLNTGNDSTAIWLEQKFGMPSSGNWHSENVFSMPISQSPAASSQSLSPVVIVFERTPATDVDDPIERKYRVVDDCARLRDVMADLQDLPEVRFKPALVVIQWSNGDETSGVQDFTNMVEECREASLVESAYTFSISPEDKDLDERLQKLLKIVKLDVNDSLMHVLSWQELSVLFTELFKQYASDWLDSCWSGDRLDWLRYNDVVQSIENAQRSVAKELLAILSLPQRVPHIDRPDDIKGPAHLGHDYAIAGFVDVLAQAAVDAAEKQLGSNAQEHYRIPRTSVIRARNQLKSSLEALSLGMREAAAMRAASAPLVDDVSEDEDLISASPSPDLAPESLGRTISTSNMSEEESVPSTAEMSSPSYSRGSTVESNGTARGAVTVAMLRALAQGVLKSKP</sequence>
<dbReference type="Gene3D" id="1.25.40.990">
    <property type="match status" value="1"/>
</dbReference>
<feature type="domain" description="SAC3/GANP/THP3 conserved" evidence="2">
    <location>
        <begin position="154"/>
        <end position="401"/>
    </location>
</feature>
<feature type="region of interest" description="Disordered" evidence="1">
    <location>
        <begin position="713"/>
        <end position="784"/>
    </location>
</feature>
<feature type="compositionally biased region" description="Polar residues" evidence="1">
    <location>
        <begin position="565"/>
        <end position="581"/>
    </location>
</feature>
<feature type="compositionally biased region" description="Polar residues" evidence="1">
    <location>
        <begin position="1352"/>
        <end position="1386"/>
    </location>
</feature>
<evidence type="ECO:0000313" key="4">
    <source>
        <dbReference type="Proteomes" id="UP001385951"/>
    </source>
</evidence>
<feature type="region of interest" description="Disordered" evidence="1">
    <location>
        <begin position="473"/>
        <end position="503"/>
    </location>
</feature>
<comment type="caution">
    <text evidence="3">The sequence shown here is derived from an EMBL/GenBank/DDBJ whole genome shotgun (WGS) entry which is preliminary data.</text>
</comment>
<evidence type="ECO:0000259" key="2">
    <source>
        <dbReference type="Pfam" id="PF03399"/>
    </source>
</evidence>
<dbReference type="InterPro" id="IPR045107">
    <property type="entry name" value="SAC3/GANP/THP3"/>
</dbReference>
<gene>
    <name evidence="3" type="ORF">QCA50_001154</name>
</gene>
<reference evidence="3 4" key="1">
    <citation type="submission" date="2022-09" db="EMBL/GenBank/DDBJ databases">
        <authorList>
            <person name="Palmer J.M."/>
        </authorList>
    </citation>
    <scope>NUCLEOTIDE SEQUENCE [LARGE SCALE GENOMIC DNA]</scope>
    <source>
        <strain evidence="3 4">DSM 7382</strain>
    </source>
</reference>
<organism evidence="3 4">
    <name type="scientific">Cerrena zonata</name>
    <dbReference type="NCBI Taxonomy" id="2478898"/>
    <lineage>
        <taxon>Eukaryota</taxon>
        <taxon>Fungi</taxon>
        <taxon>Dikarya</taxon>
        <taxon>Basidiomycota</taxon>
        <taxon>Agaricomycotina</taxon>
        <taxon>Agaricomycetes</taxon>
        <taxon>Polyporales</taxon>
        <taxon>Cerrenaceae</taxon>
        <taxon>Cerrena</taxon>
    </lineage>
</organism>
<dbReference type="InterPro" id="IPR005062">
    <property type="entry name" value="SAC3/GANP/THP3_conserved"/>
</dbReference>
<dbReference type="GO" id="GO:0070390">
    <property type="term" value="C:transcription export complex 2"/>
    <property type="evidence" value="ECO:0007669"/>
    <property type="project" value="TreeGrafter"/>
</dbReference>
<evidence type="ECO:0000256" key="1">
    <source>
        <dbReference type="SAM" id="MobiDB-lite"/>
    </source>
</evidence>
<dbReference type="EMBL" id="JASBNA010000001">
    <property type="protein sequence ID" value="KAK7696496.1"/>
    <property type="molecule type" value="Genomic_DNA"/>
</dbReference>
<feature type="region of interest" description="Disordered" evidence="1">
    <location>
        <begin position="1"/>
        <end position="83"/>
    </location>
</feature>
<keyword evidence="4" id="KW-1185">Reference proteome</keyword>
<proteinExistence type="predicted"/>
<dbReference type="GO" id="GO:0005737">
    <property type="term" value="C:cytoplasm"/>
    <property type="evidence" value="ECO:0007669"/>
    <property type="project" value="TreeGrafter"/>
</dbReference>
<dbReference type="Pfam" id="PF03399">
    <property type="entry name" value="SAC3_GANP"/>
    <property type="match status" value="1"/>
</dbReference>
<dbReference type="Proteomes" id="UP001385951">
    <property type="component" value="Unassembled WGS sequence"/>
</dbReference>
<feature type="region of interest" description="Disordered" evidence="1">
    <location>
        <begin position="565"/>
        <end position="584"/>
    </location>
</feature>
<accession>A0AAW0H0T7</accession>